<dbReference type="PANTHER" id="PTHR40057:SF1">
    <property type="entry name" value="SLR1162 PROTEIN"/>
    <property type="match status" value="1"/>
</dbReference>
<comment type="caution">
    <text evidence="2">The sequence shown here is derived from an EMBL/GenBank/DDBJ whole genome shotgun (WGS) entry which is preliminary data.</text>
</comment>
<gene>
    <name evidence="2" type="ORF">BKA19_0454</name>
</gene>
<feature type="transmembrane region" description="Helical" evidence="1">
    <location>
        <begin position="146"/>
        <end position="164"/>
    </location>
</feature>
<organism evidence="2 3">
    <name type="scientific">Blastococcus saxobsidens</name>
    <dbReference type="NCBI Taxonomy" id="138336"/>
    <lineage>
        <taxon>Bacteria</taxon>
        <taxon>Bacillati</taxon>
        <taxon>Actinomycetota</taxon>
        <taxon>Actinomycetes</taxon>
        <taxon>Geodermatophilales</taxon>
        <taxon>Geodermatophilaceae</taxon>
        <taxon>Blastococcus</taxon>
    </lineage>
</organism>
<keyword evidence="1" id="KW-0472">Membrane</keyword>
<evidence type="ECO:0000313" key="2">
    <source>
        <dbReference type="EMBL" id="RZU30825.1"/>
    </source>
</evidence>
<dbReference type="PANTHER" id="PTHR40057">
    <property type="entry name" value="SLR1162 PROTEIN"/>
    <property type="match status" value="1"/>
</dbReference>
<evidence type="ECO:0008006" key="4">
    <source>
        <dbReference type="Google" id="ProtNLM"/>
    </source>
</evidence>
<dbReference type="RefSeq" id="WP_130504141.1">
    <property type="nucleotide sequence ID" value="NZ_POQT01000004.1"/>
</dbReference>
<dbReference type="InterPro" id="IPR011008">
    <property type="entry name" value="Dimeric_a/b-barrel"/>
</dbReference>
<evidence type="ECO:0000256" key="1">
    <source>
        <dbReference type="SAM" id="Phobius"/>
    </source>
</evidence>
<sequence length="173" mass="18826">MATTALPVTMSAVRRARVTQEARLDVWADQLCTAAAQFPGFVGSDVHRRHTRRTHEVRVTLVFASATEAAAWESSSIRGELTAAGDALTEELSIALAPQQPVAGRARTALVVWTGLVPFALLLNALGEHLLEHLPVVPRTMVSTMILVPLAVYIGIPAVQRSLARWHARRPLR</sequence>
<dbReference type="SUPFAM" id="SSF54909">
    <property type="entry name" value="Dimeric alpha+beta barrel"/>
    <property type="match status" value="1"/>
</dbReference>
<keyword evidence="1" id="KW-0812">Transmembrane</keyword>
<accession>A0A4Q7Y4K8</accession>
<protein>
    <recommendedName>
        <fullName evidence="4">ABM domain-containing protein</fullName>
    </recommendedName>
</protein>
<dbReference type="InterPro" id="IPR038762">
    <property type="entry name" value="ABM_predict"/>
</dbReference>
<dbReference type="AlphaFoldDB" id="A0A4Q7Y4K8"/>
<dbReference type="EMBL" id="SHKV01000001">
    <property type="protein sequence ID" value="RZU30825.1"/>
    <property type="molecule type" value="Genomic_DNA"/>
</dbReference>
<name>A0A4Q7Y4K8_9ACTN</name>
<feature type="transmembrane region" description="Helical" evidence="1">
    <location>
        <begin position="108"/>
        <end position="126"/>
    </location>
</feature>
<dbReference type="Proteomes" id="UP000292507">
    <property type="component" value="Unassembled WGS sequence"/>
</dbReference>
<reference evidence="2 3" key="1">
    <citation type="submission" date="2019-02" db="EMBL/GenBank/DDBJ databases">
        <title>Sequencing the genomes of 1000 actinobacteria strains.</title>
        <authorList>
            <person name="Klenk H.-P."/>
        </authorList>
    </citation>
    <scope>NUCLEOTIDE SEQUENCE [LARGE SCALE GENOMIC DNA]</scope>
    <source>
        <strain evidence="2 3">DSM 44509</strain>
    </source>
</reference>
<evidence type="ECO:0000313" key="3">
    <source>
        <dbReference type="Proteomes" id="UP000292507"/>
    </source>
</evidence>
<keyword evidence="3" id="KW-1185">Reference proteome</keyword>
<proteinExistence type="predicted"/>
<keyword evidence="1" id="KW-1133">Transmembrane helix</keyword>